<name>A0AAD9VHK4_9HYME</name>
<feature type="non-terminal residue" evidence="3">
    <location>
        <position position="1"/>
    </location>
</feature>
<dbReference type="InterPro" id="IPR027417">
    <property type="entry name" value="P-loop_NTPase"/>
</dbReference>
<dbReference type="InterPro" id="IPR003593">
    <property type="entry name" value="AAA+_ATPase"/>
</dbReference>
<dbReference type="SUPFAM" id="SSF52540">
    <property type="entry name" value="P-loop containing nucleoside triphosphate hydrolases"/>
    <property type="match status" value="1"/>
</dbReference>
<dbReference type="PANTHER" id="PTHR23074">
    <property type="entry name" value="AAA DOMAIN-CONTAINING"/>
    <property type="match status" value="1"/>
</dbReference>
<feature type="region of interest" description="Disordered" evidence="1">
    <location>
        <begin position="1"/>
        <end position="58"/>
    </location>
</feature>
<dbReference type="GO" id="GO:0005524">
    <property type="term" value="F:ATP binding"/>
    <property type="evidence" value="ECO:0007669"/>
    <property type="project" value="InterPro"/>
</dbReference>
<feature type="region of interest" description="Disordered" evidence="1">
    <location>
        <begin position="188"/>
        <end position="208"/>
    </location>
</feature>
<dbReference type="AlphaFoldDB" id="A0AAD9VHK4"/>
<dbReference type="InterPro" id="IPR050304">
    <property type="entry name" value="MT-severing_AAA_ATPase"/>
</dbReference>
<reference evidence="3" key="2">
    <citation type="journal article" date="2023" name="Commun. Biol.">
        <title>Intrasexual cuticular hydrocarbon dimorphism in a wasp sheds light on hydrocarbon biosynthesis genes in Hymenoptera.</title>
        <authorList>
            <person name="Moris V.C."/>
            <person name="Podsiadlowski L."/>
            <person name="Martin S."/>
            <person name="Oeyen J.P."/>
            <person name="Donath A."/>
            <person name="Petersen M."/>
            <person name="Wilbrandt J."/>
            <person name="Misof B."/>
            <person name="Liedtke D."/>
            <person name="Thamm M."/>
            <person name="Scheiner R."/>
            <person name="Schmitt T."/>
            <person name="Niehuis O."/>
        </authorList>
    </citation>
    <scope>NUCLEOTIDE SEQUENCE</scope>
    <source>
        <strain evidence="3">GBR_01_08_01A</strain>
    </source>
</reference>
<evidence type="ECO:0000313" key="4">
    <source>
        <dbReference type="Proteomes" id="UP001258017"/>
    </source>
</evidence>
<dbReference type="Proteomes" id="UP001258017">
    <property type="component" value="Unassembled WGS sequence"/>
</dbReference>
<sequence>QQQQSSVQRQQPIQQQTLQPQQPIQQPRSIQTQRPQQQPIQQQQQQQQQQPSTPTTSAVFLRRQDVDAFRYDYENLLKEVDRVEVSGDFASIVRANYSIYRYLSGYLDKVRKTAQGQRAGSVAAQSSGDNVLVAVRDIRSLEMEAEYRFLRAIFARNAMNSGLGNSVISAVGQQTLYRDLEKSLSRLNEKGADGDDDADDESNEERNFASVNLSKSQGLYSIRDTSEAFGINELVGYASETNELLNYCRDVRLVLPNTGGDGASASGNNIAGGVSRNPTCVILYGPPGTGKTTVAQAVAKHLDYIYMYVNAENIISSWAGGTEKNIAKLFRRARIASLQNRGRKVLMLIDEIDGLLKNRATNPNLTGEEYNRITTFLQMLTPPVGVDNSKIVGIFTTNLLSNLEPAFVARCKGRIFMGYIVDPRDRATLMQKLFSPWIFPRPAANVWINLALVFSDFVPRDLQNVLSSIKNYILQKAQSTQSIRVDTSSGFEYVDLSQTANLVEYNAFESVLASTEPATNTRDFFNLYNPPVLYICRWLQANTPNARSYNEFLSRGRDLCPRGAESSTS</sequence>
<feature type="compositionally biased region" description="Low complexity" evidence="1">
    <location>
        <begin position="1"/>
        <end position="57"/>
    </location>
</feature>
<accession>A0AAD9VHK4</accession>
<proteinExistence type="predicted"/>
<organism evidence="3 4">
    <name type="scientific">Odynerus spinipes</name>
    <dbReference type="NCBI Taxonomy" id="1348599"/>
    <lineage>
        <taxon>Eukaryota</taxon>
        <taxon>Metazoa</taxon>
        <taxon>Ecdysozoa</taxon>
        <taxon>Arthropoda</taxon>
        <taxon>Hexapoda</taxon>
        <taxon>Insecta</taxon>
        <taxon>Pterygota</taxon>
        <taxon>Neoptera</taxon>
        <taxon>Endopterygota</taxon>
        <taxon>Hymenoptera</taxon>
        <taxon>Apocrita</taxon>
        <taxon>Aculeata</taxon>
        <taxon>Vespoidea</taxon>
        <taxon>Vespidae</taxon>
        <taxon>Eumeninae</taxon>
        <taxon>Odynerus</taxon>
    </lineage>
</organism>
<protein>
    <recommendedName>
        <fullName evidence="2">AAA+ ATPase domain-containing protein</fullName>
    </recommendedName>
</protein>
<dbReference type="PANTHER" id="PTHR23074:SF83">
    <property type="entry name" value="VACUOLAR PROTEIN SORTING-ASSOCIATED PROTEIN 4A"/>
    <property type="match status" value="1"/>
</dbReference>
<feature type="compositionally biased region" description="Acidic residues" evidence="1">
    <location>
        <begin position="194"/>
        <end position="203"/>
    </location>
</feature>
<evidence type="ECO:0000313" key="3">
    <source>
        <dbReference type="EMBL" id="KAK2574861.1"/>
    </source>
</evidence>
<evidence type="ECO:0000259" key="2">
    <source>
        <dbReference type="SMART" id="SM00382"/>
    </source>
</evidence>
<dbReference type="Gene3D" id="3.40.50.300">
    <property type="entry name" value="P-loop containing nucleotide triphosphate hydrolases"/>
    <property type="match status" value="1"/>
</dbReference>
<reference evidence="3" key="1">
    <citation type="submission" date="2021-08" db="EMBL/GenBank/DDBJ databases">
        <authorList>
            <person name="Misof B."/>
            <person name="Oliver O."/>
            <person name="Podsiadlowski L."/>
            <person name="Donath A."/>
            <person name="Peters R."/>
            <person name="Mayer C."/>
            <person name="Rust J."/>
            <person name="Gunkel S."/>
            <person name="Lesny P."/>
            <person name="Martin S."/>
            <person name="Oeyen J.P."/>
            <person name="Petersen M."/>
            <person name="Panagiotis P."/>
            <person name="Wilbrandt J."/>
            <person name="Tanja T."/>
        </authorList>
    </citation>
    <scope>NUCLEOTIDE SEQUENCE</scope>
    <source>
        <strain evidence="3">GBR_01_08_01A</strain>
        <tissue evidence="3">Thorax + abdomen</tissue>
    </source>
</reference>
<evidence type="ECO:0000256" key="1">
    <source>
        <dbReference type="SAM" id="MobiDB-lite"/>
    </source>
</evidence>
<dbReference type="GO" id="GO:0016887">
    <property type="term" value="F:ATP hydrolysis activity"/>
    <property type="evidence" value="ECO:0007669"/>
    <property type="project" value="InterPro"/>
</dbReference>
<keyword evidence="4" id="KW-1185">Reference proteome</keyword>
<dbReference type="EMBL" id="JAIFRP010004610">
    <property type="protein sequence ID" value="KAK2574861.1"/>
    <property type="molecule type" value="Genomic_DNA"/>
</dbReference>
<gene>
    <name evidence="3" type="ORF">KPH14_013119</name>
</gene>
<feature type="domain" description="AAA+ ATPase" evidence="2">
    <location>
        <begin position="277"/>
        <end position="422"/>
    </location>
</feature>
<dbReference type="Pfam" id="PF00004">
    <property type="entry name" value="AAA"/>
    <property type="match status" value="1"/>
</dbReference>
<dbReference type="SMART" id="SM00382">
    <property type="entry name" value="AAA"/>
    <property type="match status" value="1"/>
</dbReference>
<dbReference type="InterPro" id="IPR003959">
    <property type="entry name" value="ATPase_AAA_core"/>
</dbReference>
<comment type="caution">
    <text evidence="3">The sequence shown here is derived from an EMBL/GenBank/DDBJ whole genome shotgun (WGS) entry which is preliminary data.</text>
</comment>
<dbReference type="CDD" id="cd19481">
    <property type="entry name" value="RecA-like_protease"/>
    <property type="match status" value="1"/>
</dbReference>